<evidence type="ECO:0000256" key="1">
    <source>
        <dbReference type="ARBA" id="ARBA00005964"/>
    </source>
</evidence>
<evidence type="ECO:0000259" key="5">
    <source>
        <dbReference type="Pfam" id="PF00135"/>
    </source>
</evidence>
<evidence type="ECO:0000256" key="3">
    <source>
        <dbReference type="RuleBase" id="RU361235"/>
    </source>
</evidence>
<comment type="similarity">
    <text evidence="1 3">Belongs to the type-B carboxylesterase/lipase family.</text>
</comment>
<dbReference type="Gene3D" id="3.40.50.1820">
    <property type="entry name" value="alpha/beta hydrolase"/>
    <property type="match status" value="2"/>
</dbReference>
<dbReference type="SUPFAM" id="SSF53474">
    <property type="entry name" value="alpha/beta-Hydrolases"/>
    <property type="match status" value="1"/>
</dbReference>
<keyword evidence="3" id="KW-0732">Signal</keyword>
<name>A0A316UUC2_9BASI</name>
<dbReference type="GeneID" id="37027782"/>
<keyword evidence="2 3" id="KW-0378">Hydrolase</keyword>
<dbReference type="PROSITE" id="PS51257">
    <property type="entry name" value="PROKAR_LIPOPROTEIN"/>
    <property type="match status" value="1"/>
</dbReference>
<dbReference type="RefSeq" id="XP_025362533.1">
    <property type="nucleotide sequence ID" value="XM_025505959.1"/>
</dbReference>
<evidence type="ECO:0000313" key="6">
    <source>
        <dbReference type="EMBL" id="PWN27921.1"/>
    </source>
</evidence>
<feature type="chain" id="PRO_5016191787" description="Carboxylic ester hydrolase" evidence="3">
    <location>
        <begin position="22"/>
        <end position="658"/>
    </location>
</feature>
<dbReference type="PROSITE" id="PS00122">
    <property type="entry name" value="CARBOXYLESTERASE_B_1"/>
    <property type="match status" value="1"/>
</dbReference>
<dbReference type="STRING" id="1569628.A0A316UUC2"/>
<reference evidence="6 7" key="1">
    <citation type="journal article" date="2018" name="Mol. Biol. Evol.">
        <title>Broad Genomic Sampling Reveals a Smut Pathogenic Ancestry of the Fungal Clade Ustilaginomycotina.</title>
        <authorList>
            <person name="Kijpornyongpan T."/>
            <person name="Mondo S.J."/>
            <person name="Barry K."/>
            <person name="Sandor L."/>
            <person name="Lee J."/>
            <person name="Lipzen A."/>
            <person name="Pangilinan J."/>
            <person name="LaButti K."/>
            <person name="Hainaut M."/>
            <person name="Henrissat B."/>
            <person name="Grigoriev I.V."/>
            <person name="Spatafora J.W."/>
            <person name="Aime M.C."/>
        </authorList>
    </citation>
    <scope>NUCLEOTIDE SEQUENCE [LARGE SCALE GENOMIC DNA]</scope>
    <source>
        <strain evidence="6 7">MCA 5214</strain>
    </source>
</reference>
<evidence type="ECO:0000313" key="7">
    <source>
        <dbReference type="Proteomes" id="UP000245884"/>
    </source>
</evidence>
<gene>
    <name evidence="6" type="ORF">BDZ90DRAFT_231699</name>
</gene>
<dbReference type="InterPro" id="IPR029058">
    <property type="entry name" value="AB_hydrolase_fold"/>
</dbReference>
<keyword evidence="7" id="KW-1185">Reference proteome</keyword>
<protein>
    <recommendedName>
        <fullName evidence="3">Carboxylic ester hydrolase</fullName>
        <ecNumber evidence="3">3.1.1.-</ecNumber>
    </recommendedName>
</protein>
<dbReference type="Pfam" id="PF00135">
    <property type="entry name" value="COesterase"/>
    <property type="match status" value="3"/>
</dbReference>
<feature type="region of interest" description="Disordered" evidence="4">
    <location>
        <begin position="66"/>
        <end position="98"/>
    </location>
</feature>
<evidence type="ECO:0000256" key="4">
    <source>
        <dbReference type="SAM" id="MobiDB-lite"/>
    </source>
</evidence>
<dbReference type="GO" id="GO:0016787">
    <property type="term" value="F:hydrolase activity"/>
    <property type="evidence" value="ECO:0007669"/>
    <property type="project" value="UniProtKB-KW"/>
</dbReference>
<sequence length="658" mass="70557">MQRHAIELLLSFVLAAAVACAAKIPPPQATLDVGTILTGTADTGNNIARWQGVRYAQPPVGKLRFAPPQPIDKATQNSGVAPSKKTPQAHGGAGKHHDNAALSLRPMPFFTDSWHYARGFINGTRPLRKRAASTIAATKPGPKCAQSGDIDEQSEDCLYANVYRPLDAPNNASLPVILFIHGGAFQTGSGSDYDPTLFMKGAVKQSLPVVFVTFNYRLNGFGFFASSDLATLAGLDASGCTGKGSKCSAKDAGSQPVGLNLGFQDMKMAINWTYSNIDSFGGDPSKITIWGQSAGAFGVGAQLVGSPGRPLASGQAQSSSNPPRPLFRAAIFQSGAPSGYALALPSDRDLSWQQTLTNLKCGDAAGGAQGRLNCVRNVPWQALRNESLALSAAGSFATDGPYVLGGYPWSPVADGGARRGGFFDQAASQILQQGDFAQVPIITGNNLDEGTIFVPHQFTTPTQFERWVREVYFQSSNVTAQDMAYEVISASYSDVPALGSPYSPANGNASDRFWPGEDNQYKRCASFYGDMRYHSNRRFLLQQGLESKKTPAAWTYLFQDRPVHAAVDLGVPHSSDLDIAFGFRPSTLNAVVAGQYASFATNLDPNGKGLPVWPKYDTKGKMMLSYNDGERTDTIIDDYREEQMDALNSVLVRAVTNR</sequence>
<accession>A0A316UUC2</accession>
<dbReference type="EC" id="3.1.1.-" evidence="3"/>
<dbReference type="EMBL" id="KZ819666">
    <property type="protein sequence ID" value="PWN27921.1"/>
    <property type="molecule type" value="Genomic_DNA"/>
</dbReference>
<feature type="domain" description="Carboxylesterase type B" evidence="5">
    <location>
        <begin position="260"/>
        <end position="636"/>
    </location>
</feature>
<dbReference type="AlphaFoldDB" id="A0A316UUC2"/>
<feature type="domain" description="Carboxylesterase type B" evidence="5">
    <location>
        <begin position="40"/>
        <end position="73"/>
    </location>
</feature>
<dbReference type="Proteomes" id="UP000245884">
    <property type="component" value="Unassembled WGS sequence"/>
</dbReference>
<proteinExistence type="inferred from homology"/>
<organism evidence="6 7">
    <name type="scientific">Jaminaea rosea</name>
    <dbReference type="NCBI Taxonomy" id="1569628"/>
    <lineage>
        <taxon>Eukaryota</taxon>
        <taxon>Fungi</taxon>
        <taxon>Dikarya</taxon>
        <taxon>Basidiomycota</taxon>
        <taxon>Ustilaginomycotina</taxon>
        <taxon>Exobasidiomycetes</taxon>
        <taxon>Microstromatales</taxon>
        <taxon>Microstromatales incertae sedis</taxon>
        <taxon>Jaminaea</taxon>
    </lineage>
</organism>
<feature type="signal peptide" evidence="3">
    <location>
        <begin position="1"/>
        <end position="21"/>
    </location>
</feature>
<dbReference type="InterPro" id="IPR002018">
    <property type="entry name" value="CarbesteraseB"/>
</dbReference>
<feature type="domain" description="Carboxylesterase type B" evidence="5">
    <location>
        <begin position="133"/>
        <end position="228"/>
    </location>
</feature>
<dbReference type="OrthoDB" id="408631at2759"/>
<dbReference type="PANTHER" id="PTHR11559">
    <property type="entry name" value="CARBOXYLESTERASE"/>
    <property type="match status" value="1"/>
</dbReference>
<dbReference type="InterPro" id="IPR019826">
    <property type="entry name" value="Carboxylesterase_B_AS"/>
</dbReference>
<evidence type="ECO:0000256" key="2">
    <source>
        <dbReference type="ARBA" id="ARBA00022801"/>
    </source>
</evidence>
<dbReference type="InterPro" id="IPR050309">
    <property type="entry name" value="Type-B_Carboxylest/Lipase"/>
</dbReference>